<dbReference type="RefSeq" id="WP_162128758.1">
    <property type="nucleotide sequence ID" value="NZ_JAADZU010000015.1"/>
</dbReference>
<keyword evidence="1" id="KW-1133">Transmembrane helix</keyword>
<evidence type="ECO:0000313" key="2">
    <source>
        <dbReference type="EMBL" id="NDK89279.1"/>
    </source>
</evidence>
<name>A0A7K3LM03_9ACTN</name>
<gene>
    <name evidence="2" type="ORF">GYA93_06735</name>
</gene>
<dbReference type="AlphaFoldDB" id="A0A7K3LM03"/>
<feature type="transmembrane region" description="Helical" evidence="1">
    <location>
        <begin position="37"/>
        <end position="61"/>
    </location>
</feature>
<accession>A0A7K3LM03</accession>
<reference evidence="2 3" key="1">
    <citation type="submission" date="2020-01" db="EMBL/GenBank/DDBJ databases">
        <title>Investigation of new actinobacteria for the biodesulphurisation of diesel fuel.</title>
        <authorList>
            <person name="Athi Narayanan S.M."/>
        </authorList>
    </citation>
    <scope>NUCLEOTIDE SEQUENCE [LARGE SCALE GENOMIC DNA]</scope>
    <source>
        <strain evidence="2 3">213E</strain>
    </source>
</reference>
<keyword evidence="1" id="KW-0812">Transmembrane</keyword>
<dbReference type="Proteomes" id="UP000466307">
    <property type="component" value="Unassembled WGS sequence"/>
</dbReference>
<feature type="transmembrane region" description="Helical" evidence="1">
    <location>
        <begin position="12"/>
        <end position="30"/>
    </location>
</feature>
<comment type="caution">
    <text evidence="2">The sequence shown here is derived from an EMBL/GenBank/DDBJ whole genome shotgun (WGS) entry which is preliminary data.</text>
</comment>
<dbReference type="EMBL" id="JAADZU010000015">
    <property type="protein sequence ID" value="NDK89279.1"/>
    <property type="molecule type" value="Genomic_DNA"/>
</dbReference>
<evidence type="ECO:0000256" key="1">
    <source>
        <dbReference type="SAM" id="Phobius"/>
    </source>
</evidence>
<protein>
    <submittedName>
        <fullName evidence="2">Uncharacterized protein</fullName>
    </submittedName>
</protein>
<keyword evidence="3" id="KW-1185">Reference proteome</keyword>
<keyword evidence="1" id="KW-0472">Membrane</keyword>
<sequence>MESLLTMSLLQVWLLIAFLAAVVVAISEVVRRRTQSLAAGLATLVGGGIAGYSVFILVLLITSY</sequence>
<evidence type="ECO:0000313" key="3">
    <source>
        <dbReference type="Proteomes" id="UP000466307"/>
    </source>
</evidence>
<proteinExistence type="predicted"/>
<organism evidence="2 3">
    <name type="scientific">Gordonia desulfuricans</name>
    <dbReference type="NCBI Taxonomy" id="89051"/>
    <lineage>
        <taxon>Bacteria</taxon>
        <taxon>Bacillati</taxon>
        <taxon>Actinomycetota</taxon>
        <taxon>Actinomycetes</taxon>
        <taxon>Mycobacteriales</taxon>
        <taxon>Gordoniaceae</taxon>
        <taxon>Gordonia</taxon>
    </lineage>
</organism>